<dbReference type="AlphaFoldDB" id="A0A813K9A9"/>
<evidence type="ECO:0000313" key="2">
    <source>
        <dbReference type="Proteomes" id="UP000626109"/>
    </source>
</evidence>
<reference evidence="1" key="1">
    <citation type="submission" date="2021-02" db="EMBL/GenBank/DDBJ databases">
        <authorList>
            <person name="Dougan E. K."/>
            <person name="Rhodes N."/>
            <person name="Thang M."/>
            <person name="Chan C."/>
        </authorList>
    </citation>
    <scope>NUCLEOTIDE SEQUENCE</scope>
</reference>
<evidence type="ECO:0000313" key="1">
    <source>
        <dbReference type="EMBL" id="CAE8700447.1"/>
    </source>
</evidence>
<proteinExistence type="predicted"/>
<dbReference type="Gene3D" id="3.10.120.10">
    <property type="entry name" value="Cytochrome b5-like heme/steroid binding domain"/>
    <property type="match status" value="1"/>
</dbReference>
<organism evidence="1 2">
    <name type="scientific">Polarella glacialis</name>
    <name type="common">Dinoflagellate</name>
    <dbReference type="NCBI Taxonomy" id="89957"/>
    <lineage>
        <taxon>Eukaryota</taxon>
        <taxon>Sar</taxon>
        <taxon>Alveolata</taxon>
        <taxon>Dinophyceae</taxon>
        <taxon>Suessiales</taxon>
        <taxon>Suessiaceae</taxon>
        <taxon>Polarella</taxon>
    </lineage>
</organism>
<comment type="caution">
    <text evidence="1">The sequence shown here is derived from an EMBL/GenBank/DDBJ whole genome shotgun (WGS) entry which is preliminary data.</text>
</comment>
<dbReference type="InterPro" id="IPR036400">
    <property type="entry name" value="Cyt_B5-like_heme/steroid_sf"/>
</dbReference>
<sequence length="99" mass="11253">DVSDRPDKYNAEGPYSCLTGKDLTWGLFAGVDTVEYTNRFYDLFKGRDLGKDKLSGVCSWLAWYETEYGPAVGQCEPWLREDMLPAPPIEEIEDNCCVM</sequence>
<name>A0A813K9A9_POLGL</name>
<protein>
    <submittedName>
        <fullName evidence="1">Uncharacterized protein</fullName>
    </submittedName>
</protein>
<gene>
    <name evidence="1" type="ORF">PGLA2088_LOCUS31631</name>
</gene>
<accession>A0A813K9A9</accession>
<dbReference type="EMBL" id="CAJNNW010029496">
    <property type="protein sequence ID" value="CAE8700447.1"/>
    <property type="molecule type" value="Genomic_DNA"/>
</dbReference>
<dbReference type="Proteomes" id="UP000626109">
    <property type="component" value="Unassembled WGS sequence"/>
</dbReference>
<feature type="non-terminal residue" evidence="1">
    <location>
        <position position="1"/>
    </location>
</feature>